<dbReference type="GO" id="GO:0016020">
    <property type="term" value="C:membrane"/>
    <property type="evidence" value="ECO:0007669"/>
    <property type="project" value="GOC"/>
</dbReference>
<reference evidence="2 3" key="1">
    <citation type="submission" date="2019-10" db="EMBL/GenBank/DDBJ databases">
        <title>Genome sequence of Phaeocystidibacter marisrubri JCM30614 (type strain).</title>
        <authorList>
            <person name="Bowman J.P."/>
        </authorList>
    </citation>
    <scope>NUCLEOTIDE SEQUENCE [LARGE SCALE GENOMIC DNA]</scope>
    <source>
        <strain evidence="2 3">JCM 30614</strain>
    </source>
</reference>
<proteinExistence type="predicted"/>
<sequence length="159" mass="18136">MRSLDSWFDEYGESHQNPLNKLIHWICVPSIFFSIFALVASIPNELLLQLFPESLHGIAHWGTVLLFFVLAFYYAHSIPMGIGMTLFSVVCYIGLYGLQLLPMSVWSMALIIFAAAWVGQFYGHSIEGKKPSFFKDLQFLLIGPAWLMGFLFRAMGVRY</sequence>
<accession>A0A6L3ZJ46</accession>
<dbReference type="Pfam" id="PF06127">
    <property type="entry name" value="Mpo1-like"/>
    <property type="match status" value="1"/>
</dbReference>
<organism evidence="2 3">
    <name type="scientific">Phaeocystidibacter marisrubri</name>
    <dbReference type="NCBI Taxonomy" id="1577780"/>
    <lineage>
        <taxon>Bacteria</taxon>
        <taxon>Pseudomonadati</taxon>
        <taxon>Bacteroidota</taxon>
        <taxon>Flavobacteriia</taxon>
        <taxon>Flavobacteriales</taxon>
        <taxon>Phaeocystidibacteraceae</taxon>
        <taxon>Phaeocystidibacter</taxon>
    </lineage>
</organism>
<dbReference type="GO" id="GO:0046521">
    <property type="term" value="P:sphingoid catabolic process"/>
    <property type="evidence" value="ECO:0007669"/>
    <property type="project" value="TreeGrafter"/>
</dbReference>
<gene>
    <name evidence="2" type="ORF">F8C82_04465</name>
</gene>
<name>A0A6L3ZJ46_9FLAO</name>
<dbReference type="Proteomes" id="UP000484164">
    <property type="component" value="Unassembled WGS sequence"/>
</dbReference>
<comment type="caution">
    <text evidence="2">The sequence shown here is derived from an EMBL/GenBank/DDBJ whole genome shotgun (WGS) entry which is preliminary data.</text>
</comment>
<keyword evidence="1" id="KW-1133">Transmembrane helix</keyword>
<feature type="transmembrane region" description="Helical" evidence="1">
    <location>
        <begin position="54"/>
        <end position="74"/>
    </location>
</feature>
<dbReference type="RefSeq" id="WP_151692351.1">
    <property type="nucleotide sequence ID" value="NZ_BMGX01000002.1"/>
</dbReference>
<dbReference type="InterPro" id="IPR009305">
    <property type="entry name" value="Mpo1-like"/>
</dbReference>
<dbReference type="PANTHER" id="PTHR28026">
    <property type="entry name" value="DUF962 DOMAIN PROTEIN (AFU_ORTHOLOGUE AFUA_8G05310)"/>
    <property type="match status" value="1"/>
</dbReference>
<dbReference type="PANTHER" id="PTHR28026:SF9">
    <property type="entry name" value="2-HYDROXY-PALMITIC ACID DIOXYGENASE MPO1"/>
    <property type="match status" value="1"/>
</dbReference>
<keyword evidence="3" id="KW-1185">Reference proteome</keyword>
<keyword evidence="1" id="KW-0812">Transmembrane</keyword>
<protein>
    <submittedName>
        <fullName evidence="2">DUF962 domain-containing protein</fullName>
    </submittedName>
</protein>
<dbReference type="EMBL" id="WBVQ01000001">
    <property type="protein sequence ID" value="KAB2817663.1"/>
    <property type="molecule type" value="Genomic_DNA"/>
</dbReference>
<evidence type="ECO:0000256" key="1">
    <source>
        <dbReference type="SAM" id="Phobius"/>
    </source>
</evidence>
<dbReference type="AlphaFoldDB" id="A0A6L3ZJ46"/>
<evidence type="ECO:0000313" key="2">
    <source>
        <dbReference type="EMBL" id="KAB2817663.1"/>
    </source>
</evidence>
<feature type="transmembrane region" description="Helical" evidence="1">
    <location>
        <begin position="105"/>
        <end position="125"/>
    </location>
</feature>
<keyword evidence="1" id="KW-0472">Membrane</keyword>
<feature type="transmembrane region" description="Helical" evidence="1">
    <location>
        <begin position="22"/>
        <end position="42"/>
    </location>
</feature>
<dbReference type="OrthoDB" id="5515308at2"/>
<evidence type="ECO:0000313" key="3">
    <source>
        <dbReference type="Proteomes" id="UP000484164"/>
    </source>
</evidence>
<feature type="transmembrane region" description="Helical" evidence="1">
    <location>
        <begin position="137"/>
        <end position="156"/>
    </location>
</feature>